<evidence type="ECO:0000313" key="1">
    <source>
        <dbReference type="EMBL" id="KAK5838726.1"/>
    </source>
</evidence>
<proteinExistence type="predicted"/>
<sequence length="144" mass="16516">MRMQRMSFDISGGLCSKDDRDYSRYVGEKDRIIETYIHNLSARAPCVVEQHLEKAGFLHVSRMLGRTKLEPTFISALMKRCRPTITLIKDMILQLRFLVDGLVITEVVHVGYWSIICHQLLGNVPNKFSGSRIGMNLLKNSYRG</sequence>
<comment type="caution">
    <text evidence="1">The sequence shown here is derived from an EMBL/GenBank/DDBJ whole genome shotgun (WGS) entry which is preliminary data.</text>
</comment>
<dbReference type="EMBL" id="JARKNE010000003">
    <property type="protein sequence ID" value="KAK5838726.1"/>
    <property type="molecule type" value="Genomic_DNA"/>
</dbReference>
<accession>A0ABR0QHI3</accession>
<evidence type="ECO:0000313" key="2">
    <source>
        <dbReference type="Proteomes" id="UP001358586"/>
    </source>
</evidence>
<gene>
    <name evidence="1" type="ORF">PVK06_007463</name>
</gene>
<reference evidence="1 2" key="1">
    <citation type="submission" date="2023-03" db="EMBL/GenBank/DDBJ databases">
        <title>WGS of Gossypium arboreum.</title>
        <authorList>
            <person name="Yu D."/>
        </authorList>
    </citation>
    <scope>NUCLEOTIDE SEQUENCE [LARGE SCALE GENOMIC DNA]</scope>
    <source>
        <tissue evidence="1">Leaf</tissue>
    </source>
</reference>
<dbReference type="Proteomes" id="UP001358586">
    <property type="component" value="Chromosome 3"/>
</dbReference>
<protein>
    <submittedName>
        <fullName evidence="1">Uncharacterized protein</fullName>
    </submittedName>
</protein>
<name>A0ABR0QHI3_GOSAR</name>
<organism evidence="1 2">
    <name type="scientific">Gossypium arboreum</name>
    <name type="common">Tree cotton</name>
    <name type="synonym">Gossypium nanking</name>
    <dbReference type="NCBI Taxonomy" id="29729"/>
    <lineage>
        <taxon>Eukaryota</taxon>
        <taxon>Viridiplantae</taxon>
        <taxon>Streptophyta</taxon>
        <taxon>Embryophyta</taxon>
        <taxon>Tracheophyta</taxon>
        <taxon>Spermatophyta</taxon>
        <taxon>Magnoliopsida</taxon>
        <taxon>eudicotyledons</taxon>
        <taxon>Gunneridae</taxon>
        <taxon>Pentapetalae</taxon>
        <taxon>rosids</taxon>
        <taxon>malvids</taxon>
        <taxon>Malvales</taxon>
        <taxon>Malvaceae</taxon>
        <taxon>Malvoideae</taxon>
        <taxon>Gossypium</taxon>
    </lineage>
</organism>
<keyword evidence="2" id="KW-1185">Reference proteome</keyword>